<accession>A0AAD3D6Z4</accession>
<evidence type="ECO:0000256" key="2">
    <source>
        <dbReference type="ARBA" id="ARBA00022741"/>
    </source>
</evidence>
<organism evidence="7 8">
    <name type="scientific">Chaetoceros tenuissimus</name>
    <dbReference type="NCBI Taxonomy" id="426638"/>
    <lineage>
        <taxon>Eukaryota</taxon>
        <taxon>Sar</taxon>
        <taxon>Stramenopiles</taxon>
        <taxon>Ochrophyta</taxon>
        <taxon>Bacillariophyta</taxon>
        <taxon>Coscinodiscophyceae</taxon>
        <taxon>Chaetocerotophycidae</taxon>
        <taxon>Chaetocerotales</taxon>
        <taxon>Chaetocerotaceae</taxon>
        <taxon>Chaetoceros</taxon>
    </lineage>
</organism>
<dbReference type="InterPro" id="IPR006689">
    <property type="entry name" value="Small_GTPase_ARF/SAR"/>
</dbReference>
<dbReference type="SMART" id="SM00177">
    <property type="entry name" value="ARF"/>
    <property type="match status" value="1"/>
</dbReference>
<feature type="binding site" evidence="4">
    <location>
        <begin position="131"/>
        <end position="134"/>
    </location>
    <ligand>
        <name>GTP</name>
        <dbReference type="ChEBI" id="CHEBI:37565"/>
    </ligand>
</feature>
<dbReference type="PRINTS" id="PR00328">
    <property type="entry name" value="SAR1GTPBP"/>
</dbReference>
<evidence type="ECO:0000256" key="1">
    <source>
        <dbReference type="ARBA" id="ARBA00010290"/>
    </source>
</evidence>
<evidence type="ECO:0000256" key="4">
    <source>
        <dbReference type="PIRSR" id="PIRSR606689-1"/>
    </source>
</evidence>
<dbReference type="Gene3D" id="3.40.50.300">
    <property type="entry name" value="P-loop containing nucleotide triphosphate hydrolases"/>
    <property type="match status" value="1"/>
</dbReference>
<keyword evidence="8" id="KW-1185">Reference proteome</keyword>
<dbReference type="GO" id="GO:0046872">
    <property type="term" value="F:metal ion binding"/>
    <property type="evidence" value="ECO:0007669"/>
    <property type="project" value="UniProtKB-KW"/>
</dbReference>
<keyword evidence="5" id="KW-0460">Magnesium</keyword>
<dbReference type="SMART" id="SM00178">
    <property type="entry name" value="SAR"/>
    <property type="match status" value="1"/>
</dbReference>
<dbReference type="Proteomes" id="UP001054902">
    <property type="component" value="Unassembled WGS sequence"/>
</dbReference>
<dbReference type="PROSITE" id="PS51417">
    <property type="entry name" value="ARF"/>
    <property type="match status" value="1"/>
</dbReference>
<evidence type="ECO:0000256" key="6">
    <source>
        <dbReference type="RuleBase" id="RU003925"/>
    </source>
</evidence>
<sequence>MGAALSFLSYAGMRSLLLNDKDSKIVMVGLDAAGKSTILFNLKFNEVFSTIPTIGFNVEQIQYRNVSMTVWDIGGQDKIRKLWNHYYDGCNGIIYVVDSSDVNRMDTAREELHKLMSNDLLRNATLLVYANKQDLPNALSASQLAEKLDLSNYMKPMRNWYVQPCCGISREGLYEGLDWLSKNLE</sequence>
<dbReference type="CDD" id="cd00878">
    <property type="entry name" value="Arf_Arl"/>
    <property type="match status" value="1"/>
</dbReference>
<dbReference type="InterPro" id="IPR027417">
    <property type="entry name" value="P-loop_NTPase"/>
</dbReference>
<dbReference type="EMBL" id="BLLK01000062">
    <property type="protein sequence ID" value="GFH58873.1"/>
    <property type="molecule type" value="Genomic_DNA"/>
</dbReference>
<protein>
    <submittedName>
        <fullName evidence="7">ARF/SAR superfamily</fullName>
    </submittedName>
</protein>
<keyword evidence="5" id="KW-0479">Metal-binding</keyword>
<dbReference type="FunFam" id="3.40.50.300:FF:000412">
    <property type="entry name" value="ADP-ribosylation factor 1"/>
    <property type="match status" value="1"/>
</dbReference>
<proteinExistence type="inferred from homology"/>
<evidence type="ECO:0000313" key="8">
    <source>
        <dbReference type="Proteomes" id="UP001054902"/>
    </source>
</evidence>
<reference evidence="7 8" key="1">
    <citation type="journal article" date="2021" name="Sci. Rep.">
        <title>The genome of the diatom Chaetoceros tenuissimus carries an ancient integrated fragment of an extant virus.</title>
        <authorList>
            <person name="Hongo Y."/>
            <person name="Kimura K."/>
            <person name="Takaki Y."/>
            <person name="Yoshida Y."/>
            <person name="Baba S."/>
            <person name="Kobayashi G."/>
            <person name="Nagasaki K."/>
            <person name="Hano T."/>
            <person name="Tomaru Y."/>
        </authorList>
    </citation>
    <scope>NUCLEOTIDE SEQUENCE [LARGE SCALE GENOMIC DNA]</scope>
    <source>
        <strain evidence="7 8">NIES-3715</strain>
    </source>
</reference>
<dbReference type="SMART" id="SM00175">
    <property type="entry name" value="RAB"/>
    <property type="match status" value="1"/>
</dbReference>
<evidence type="ECO:0000256" key="5">
    <source>
        <dbReference type="PIRSR" id="PIRSR606689-2"/>
    </source>
</evidence>
<name>A0AAD3D6Z4_9STRA</name>
<keyword evidence="2 4" id="KW-0547">Nucleotide-binding</keyword>
<comment type="caution">
    <text evidence="7">The sequence shown here is derived from an EMBL/GenBank/DDBJ whole genome shotgun (WGS) entry which is preliminary data.</text>
</comment>
<dbReference type="GO" id="GO:0030010">
    <property type="term" value="P:establishment of cell polarity"/>
    <property type="evidence" value="ECO:0007669"/>
    <property type="project" value="UniProtKB-ARBA"/>
</dbReference>
<comment type="similarity">
    <text evidence="1 6">Belongs to the small GTPase superfamily. Arf family.</text>
</comment>
<dbReference type="Pfam" id="PF00025">
    <property type="entry name" value="Arf"/>
    <property type="match status" value="1"/>
</dbReference>
<feature type="binding site" evidence="4">
    <location>
        <position position="75"/>
    </location>
    <ligand>
        <name>GTP</name>
        <dbReference type="ChEBI" id="CHEBI:37565"/>
    </ligand>
</feature>
<keyword evidence="3 4" id="KW-0342">GTP-binding</keyword>
<dbReference type="PANTHER" id="PTHR11711">
    <property type="entry name" value="ADP RIBOSYLATION FACTOR-RELATED"/>
    <property type="match status" value="1"/>
</dbReference>
<dbReference type="NCBIfam" id="TIGR00231">
    <property type="entry name" value="small_GTP"/>
    <property type="match status" value="1"/>
</dbReference>
<evidence type="ECO:0000313" key="7">
    <source>
        <dbReference type="EMBL" id="GFH58873.1"/>
    </source>
</evidence>
<dbReference type="SUPFAM" id="SSF52540">
    <property type="entry name" value="P-loop containing nucleoside triphosphate hydrolases"/>
    <property type="match status" value="1"/>
</dbReference>
<feature type="binding site" evidence="5">
    <location>
        <position position="53"/>
    </location>
    <ligand>
        <name>Mg(2+)</name>
        <dbReference type="ChEBI" id="CHEBI:18420"/>
    </ligand>
</feature>
<dbReference type="InterPro" id="IPR024156">
    <property type="entry name" value="Small_GTPase_ARF"/>
</dbReference>
<dbReference type="AlphaFoldDB" id="A0AAD3D6Z4"/>
<dbReference type="GO" id="GO:0005525">
    <property type="term" value="F:GTP binding"/>
    <property type="evidence" value="ECO:0007669"/>
    <property type="project" value="UniProtKB-KW"/>
</dbReference>
<feature type="binding site" evidence="4">
    <location>
        <begin position="29"/>
        <end position="36"/>
    </location>
    <ligand>
        <name>GTP</name>
        <dbReference type="ChEBI" id="CHEBI:37565"/>
    </ligand>
</feature>
<evidence type="ECO:0000256" key="3">
    <source>
        <dbReference type="ARBA" id="ARBA00023134"/>
    </source>
</evidence>
<dbReference type="InterPro" id="IPR005225">
    <property type="entry name" value="Small_GTP-bd"/>
</dbReference>
<dbReference type="GO" id="GO:0003924">
    <property type="term" value="F:GTPase activity"/>
    <property type="evidence" value="ECO:0007669"/>
    <property type="project" value="InterPro"/>
</dbReference>
<feature type="binding site" evidence="5">
    <location>
        <position position="36"/>
    </location>
    <ligand>
        <name>Mg(2+)</name>
        <dbReference type="ChEBI" id="CHEBI:18420"/>
    </ligand>
</feature>
<gene>
    <name evidence="7" type="ORF">CTEN210_15349</name>
</gene>